<dbReference type="Pfam" id="PF00400">
    <property type="entry name" value="WD40"/>
    <property type="match status" value="1"/>
</dbReference>
<feature type="region of interest" description="Disordered" evidence="12">
    <location>
        <begin position="537"/>
        <end position="560"/>
    </location>
</feature>
<protein>
    <submittedName>
        <fullName evidence="13">Dynein intermediate chain 3, ciliary</fullName>
    </submittedName>
</protein>
<dbReference type="GO" id="GO:0045503">
    <property type="term" value="F:dynein light chain binding"/>
    <property type="evidence" value="ECO:0007669"/>
    <property type="project" value="TreeGrafter"/>
</dbReference>
<comment type="similarity">
    <text evidence="2">Belongs to the dynein intermediate chain family.</text>
</comment>
<dbReference type="EMBL" id="HBUF01102450">
    <property type="protein sequence ID" value="CAG6638405.1"/>
    <property type="molecule type" value="Transcribed_RNA"/>
</dbReference>
<dbReference type="GO" id="GO:0003341">
    <property type="term" value="P:cilium movement"/>
    <property type="evidence" value="ECO:0007669"/>
    <property type="project" value="TreeGrafter"/>
</dbReference>
<keyword evidence="3" id="KW-0963">Cytoplasm</keyword>
<dbReference type="Gene3D" id="2.130.10.10">
    <property type="entry name" value="YVTN repeat-like/Quinoprotein amine dehydrogenase"/>
    <property type="match status" value="2"/>
</dbReference>
<evidence type="ECO:0000256" key="5">
    <source>
        <dbReference type="ARBA" id="ARBA00022701"/>
    </source>
</evidence>
<keyword evidence="8" id="KW-0969">Cilium</keyword>
<dbReference type="EMBL" id="HBUF01102451">
    <property type="protein sequence ID" value="CAG6638406.1"/>
    <property type="molecule type" value="Transcribed_RNA"/>
</dbReference>
<dbReference type="PANTHER" id="PTHR12442">
    <property type="entry name" value="DYNEIN INTERMEDIATE CHAIN"/>
    <property type="match status" value="1"/>
</dbReference>
<keyword evidence="10" id="KW-0206">Cytoskeleton</keyword>
<keyword evidence="11" id="KW-0966">Cell projection</keyword>
<dbReference type="GO" id="GO:0036158">
    <property type="term" value="P:outer dynein arm assembly"/>
    <property type="evidence" value="ECO:0007669"/>
    <property type="project" value="TreeGrafter"/>
</dbReference>
<evidence type="ECO:0000256" key="6">
    <source>
        <dbReference type="ARBA" id="ARBA00022737"/>
    </source>
</evidence>
<evidence type="ECO:0000256" key="4">
    <source>
        <dbReference type="ARBA" id="ARBA00022574"/>
    </source>
</evidence>
<evidence type="ECO:0000256" key="9">
    <source>
        <dbReference type="ARBA" id="ARBA00023175"/>
    </source>
</evidence>
<evidence type="ECO:0000256" key="12">
    <source>
        <dbReference type="SAM" id="MobiDB-lite"/>
    </source>
</evidence>
<evidence type="ECO:0000256" key="1">
    <source>
        <dbReference type="ARBA" id="ARBA00004430"/>
    </source>
</evidence>
<dbReference type="AlphaFoldDB" id="A0A8D8QUB7"/>
<dbReference type="SUPFAM" id="SSF50978">
    <property type="entry name" value="WD40 repeat-like"/>
    <property type="match status" value="1"/>
</dbReference>
<name>A0A8D8QUB7_9HEMI</name>
<dbReference type="InterPro" id="IPR001680">
    <property type="entry name" value="WD40_rpt"/>
</dbReference>
<dbReference type="InterPro" id="IPR050687">
    <property type="entry name" value="Dynein_IC"/>
</dbReference>
<proteinExistence type="inferred from homology"/>
<dbReference type="InterPro" id="IPR036322">
    <property type="entry name" value="WD40_repeat_dom_sf"/>
</dbReference>
<dbReference type="GO" id="GO:0036157">
    <property type="term" value="C:outer dynein arm"/>
    <property type="evidence" value="ECO:0007669"/>
    <property type="project" value="TreeGrafter"/>
</dbReference>
<sequence>MEPGVDQPPIKRSVENKFFYTKKRSEFGRPYEFECDEAKLLLSLEPDPTHLENFIPEDPVEQGVQYSKQFSLHEANTFRAEYESHCIYHEEGGWPKDISHQDTEQIIRYKRKVEKDETYIQTVMHLSHPMEHCIHQNNAINIYEQYFDNVEPSIIVEDLSSRTLNVFRDQQKVKRPIQKLSWSPDGGSRIAGSYCNLNFQNPVVYACESYVWDVDNPNKPYLVLKGPACVCSVEYNPKDIHCLIGGLLNGQVAFWDDRKGSSPVEISDVLESHRAPVNNALWINSKTNTEFFTSSIDGCVRWWDCRNLKKPTETLLVDTTKEEQKYIRALGVSTMEYEPTIPVRFLLGTETGMVIIGNRKSKTSAEKLATVFKAHKGPVYSVARNPAFLKNFLTIGDYCARVWSEDVKESAIMSTGNHNTVLTCGGWSATKYSVFYVTKTDGCLDVWDLLQNQRNPTLTVKVCDDRLNTLRCNDNGEMVAVGSSNGSLYLIQFSDNLVTANKNDKMLLTSMFERETRREKIIEAKQRELRLKARSMKNTDEGMRHAKTKGQEADQGGPTLEEEAETEFFVSIDELKKSLSMIDDTKVKRKKKKVRPPFDEDGLPNEHFDIFRKNLS</sequence>
<dbReference type="EMBL" id="HBUF01102449">
    <property type="protein sequence ID" value="CAG6638404.1"/>
    <property type="molecule type" value="Transcribed_RNA"/>
</dbReference>
<dbReference type="InterPro" id="IPR015943">
    <property type="entry name" value="WD40/YVTN_repeat-like_dom_sf"/>
</dbReference>
<accession>A0A8D8QUB7</accession>
<feature type="region of interest" description="Disordered" evidence="12">
    <location>
        <begin position="587"/>
        <end position="606"/>
    </location>
</feature>
<keyword evidence="6" id="KW-0677">Repeat</keyword>
<keyword evidence="4" id="KW-0853">WD repeat</keyword>
<dbReference type="GO" id="GO:0005874">
    <property type="term" value="C:microtubule"/>
    <property type="evidence" value="ECO:0007669"/>
    <property type="project" value="UniProtKB-KW"/>
</dbReference>
<comment type="subcellular location">
    <subcellularLocation>
        <location evidence="1">Cytoplasm</location>
        <location evidence="1">Cytoskeleton</location>
        <location evidence="1">Cilium axoneme</location>
    </subcellularLocation>
</comment>
<keyword evidence="5" id="KW-0493">Microtubule</keyword>
<evidence type="ECO:0000256" key="11">
    <source>
        <dbReference type="ARBA" id="ARBA00023273"/>
    </source>
</evidence>
<evidence type="ECO:0000256" key="10">
    <source>
        <dbReference type="ARBA" id="ARBA00023212"/>
    </source>
</evidence>
<evidence type="ECO:0000256" key="2">
    <source>
        <dbReference type="ARBA" id="ARBA00011059"/>
    </source>
</evidence>
<organism evidence="13">
    <name type="scientific">Cacopsylla melanoneura</name>
    <dbReference type="NCBI Taxonomy" id="428564"/>
    <lineage>
        <taxon>Eukaryota</taxon>
        <taxon>Metazoa</taxon>
        <taxon>Ecdysozoa</taxon>
        <taxon>Arthropoda</taxon>
        <taxon>Hexapoda</taxon>
        <taxon>Insecta</taxon>
        <taxon>Pterygota</taxon>
        <taxon>Neoptera</taxon>
        <taxon>Paraneoptera</taxon>
        <taxon>Hemiptera</taxon>
        <taxon>Sternorrhyncha</taxon>
        <taxon>Psylloidea</taxon>
        <taxon>Psyllidae</taxon>
        <taxon>Psyllinae</taxon>
        <taxon>Cacopsylla</taxon>
    </lineage>
</organism>
<keyword evidence="9" id="KW-0505">Motor protein</keyword>
<dbReference type="PANTHER" id="PTHR12442:SF7">
    <property type="entry name" value="DYNEIN AXONEMAL INTERMEDIATE CHAIN 2"/>
    <property type="match status" value="1"/>
</dbReference>
<evidence type="ECO:0000256" key="7">
    <source>
        <dbReference type="ARBA" id="ARBA00023017"/>
    </source>
</evidence>
<evidence type="ECO:0000256" key="8">
    <source>
        <dbReference type="ARBA" id="ARBA00023069"/>
    </source>
</evidence>
<dbReference type="SMART" id="SM00320">
    <property type="entry name" value="WD40"/>
    <property type="match status" value="5"/>
</dbReference>
<keyword evidence="7" id="KW-0243">Dynein</keyword>
<dbReference type="GO" id="GO:0045504">
    <property type="term" value="F:dynein heavy chain binding"/>
    <property type="evidence" value="ECO:0007669"/>
    <property type="project" value="TreeGrafter"/>
</dbReference>
<evidence type="ECO:0000313" key="13">
    <source>
        <dbReference type="EMBL" id="CAG6638406.1"/>
    </source>
</evidence>
<evidence type="ECO:0000256" key="3">
    <source>
        <dbReference type="ARBA" id="ARBA00022490"/>
    </source>
</evidence>
<reference evidence="13" key="1">
    <citation type="submission" date="2021-05" db="EMBL/GenBank/DDBJ databases">
        <authorList>
            <person name="Alioto T."/>
            <person name="Alioto T."/>
            <person name="Gomez Garrido J."/>
        </authorList>
    </citation>
    <scope>NUCLEOTIDE SEQUENCE</scope>
</reference>
<feature type="compositionally biased region" description="Basic and acidic residues" evidence="12">
    <location>
        <begin position="537"/>
        <end position="552"/>
    </location>
</feature>